<keyword evidence="2" id="KW-1185">Reference proteome</keyword>
<proteinExistence type="predicted"/>
<protein>
    <recommendedName>
        <fullName evidence="3">Phytanoyl-CoA dioxygenase (PhyH)</fullName>
    </recommendedName>
</protein>
<reference evidence="1 2" key="1">
    <citation type="submission" date="2024-02" db="EMBL/GenBank/DDBJ databases">
        <title>Rhodopirellula caenicola NBRC 110016.</title>
        <authorList>
            <person name="Ichikawa N."/>
            <person name="Katano-Makiyama Y."/>
            <person name="Hidaka K."/>
        </authorList>
    </citation>
    <scope>NUCLEOTIDE SEQUENCE [LARGE SCALE GENOMIC DNA]</scope>
    <source>
        <strain evidence="1 2">NBRC 110016</strain>
    </source>
</reference>
<dbReference type="Gene3D" id="2.60.120.620">
    <property type="entry name" value="q2cbj1_9rhob like domain"/>
    <property type="match status" value="1"/>
</dbReference>
<evidence type="ECO:0000313" key="2">
    <source>
        <dbReference type="Proteomes" id="UP001416858"/>
    </source>
</evidence>
<dbReference type="EMBL" id="BAABRO010000005">
    <property type="protein sequence ID" value="GAA5507257.1"/>
    <property type="molecule type" value="Genomic_DNA"/>
</dbReference>
<sequence length="295" mass="34244">MRVLMSLPMKYKRTFEKRQFRFVLRAMSAVFWLGPWRASAIRYFQWRDCNPRLPQGCNSMFPEFNVASHVVALNAKGFAAGPRLSQDRVDELLSICSDTTVSHYDNPHVYCAVLRELILDPFVLAVARQYLGAEPRLYQTLLYWTFSPTDEQSQESKRVEKSRFHYDVGDFKSLQLFCYLTDVDAHSGPHVVILGTHKSKSWLRMMRRCLDDRKAELRFGSRIHTVLGKCGTTFFEDTVCYHKHSYGEQPRLMLRVTFVLQRRSRTALLPEVVQCTTEELRPLVASSDVDLGRTT</sequence>
<accession>A0ABP9VQ38</accession>
<evidence type="ECO:0000313" key="1">
    <source>
        <dbReference type="EMBL" id="GAA5507257.1"/>
    </source>
</evidence>
<comment type="caution">
    <text evidence="1">The sequence shown here is derived from an EMBL/GenBank/DDBJ whole genome shotgun (WGS) entry which is preliminary data.</text>
</comment>
<evidence type="ECO:0008006" key="3">
    <source>
        <dbReference type="Google" id="ProtNLM"/>
    </source>
</evidence>
<name>A0ABP9VQ38_9BACT</name>
<dbReference type="Proteomes" id="UP001416858">
    <property type="component" value="Unassembled WGS sequence"/>
</dbReference>
<dbReference type="RefSeq" id="WP_345684135.1">
    <property type="nucleotide sequence ID" value="NZ_BAABRO010000005.1"/>
</dbReference>
<gene>
    <name evidence="1" type="ORF">Rcae01_02712</name>
</gene>
<dbReference type="SUPFAM" id="SSF51197">
    <property type="entry name" value="Clavaminate synthase-like"/>
    <property type="match status" value="1"/>
</dbReference>
<organism evidence="1 2">
    <name type="scientific">Novipirellula caenicola</name>
    <dbReference type="NCBI Taxonomy" id="1536901"/>
    <lineage>
        <taxon>Bacteria</taxon>
        <taxon>Pseudomonadati</taxon>
        <taxon>Planctomycetota</taxon>
        <taxon>Planctomycetia</taxon>
        <taxon>Pirellulales</taxon>
        <taxon>Pirellulaceae</taxon>
        <taxon>Novipirellula</taxon>
    </lineage>
</organism>